<sequence length="142" mass="16720">MTWFIVVLAVLLSAIKIIVTCPPTFVVEWFLKKFELHTKLNFQDITLTINEKLIEGDDKREFVNYYNEATFLEKYYIFPGNEKLFLHPENNKTPFVIDTKKGKKDLRLLIFPYGNHVDVVKQYKKTIVAYSVQSDNIQKLIV</sequence>
<dbReference type="Pfam" id="PF10787">
    <property type="entry name" value="YfmQ"/>
    <property type="match status" value="1"/>
</dbReference>
<keyword evidence="2" id="KW-1185">Reference proteome</keyword>
<organism evidence="1 2">
    <name type="scientific">Heyndrickxia oleronia</name>
    <dbReference type="NCBI Taxonomy" id="38875"/>
    <lineage>
        <taxon>Bacteria</taxon>
        <taxon>Bacillati</taxon>
        <taxon>Bacillota</taxon>
        <taxon>Bacilli</taxon>
        <taxon>Bacillales</taxon>
        <taxon>Bacillaceae</taxon>
        <taxon>Heyndrickxia</taxon>
    </lineage>
</organism>
<dbReference type="RefSeq" id="WP_078110182.1">
    <property type="nucleotide sequence ID" value="NZ_MTLA01000122.1"/>
</dbReference>
<accession>A0A8E2I951</accession>
<protein>
    <recommendedName>
        <fullName evidence="3">YfmQ</fullName>
    </recommendedName>
</protein>
<evidence type="ECO:0000313" key="1">
    <source>
        <dbReference type="EMBL" id="OOP68283.1"/>
    </source>
</evidence>
<evidence type="ECO:0008006" key="3">
    <source>
        <dbReference type="Google" id="ProtNLM"/>
    </source>
</evidence>
<dbReference type="Proteomes" id="UP000189761">
    <property type="component" value="Unassembled WGS sequence"/>
</dbReference>
<name>A0A8E2I951_9BACI</name>
<reference evidence="1 2" key="1">
    <citation type="submission" date="2017-01" db="EMBL/GenBank/DDBJ databases">
        <title>Draft genome sequence of Bacillus oleronius.</title>
        <authorList>
            <person name="Allam M."/>
        </authorList>
    </citation>
    <scope>NUCLEOTIDE SEQUENCE [LARGE SCALE GENOMIC DNA]</scope>
    <source>
        <strain evidence="1 2">DSM 9356</strain>
    </source>
</reference>
<gene>
    <name evidence="1" type="ORF">BWZ43_11130</name>
</gene>
<dbReference type="AlphaFoldDB" id="A0A8E2I951"/>
<evidence type="ECO:0000313" key="2">
    <source>
        <dbReference type="Proteomes" id="UP000189761"/>
    </source>
</evidence>
<proteinExistence type="predicted"/>
<comment type="caution">
    <text evidence="1">The sequence shown here is derived from an EMBL/GenBank/DDBJ whole genome shotgun (WGS) entry which is preliminary data.</text>
</comment>
<dbReference type="EMBL" id="MTLA01000122">
    <property type="protein sequence ID" value="OOP68283.1"/>
    <property type="molecule type" value="Genomic_DNA"/>
</dbReference>
<dbReference type="InterPro" id="IPR019723">
    <property type="entry name" value="Uncharacterised_YfmQ"/>
</dbReference>